<accession>A0AB39HNQ4</accession>
<dbReference type="SUPFAM" id="SSF54534">
    <property type="entry name" value="FKBP-like"/>
    <property type="match status" value="1"/>
</dbReference>
<dbReference type="GO" id="GO:0006457">
    <property type="term" value="P:protein folding"/>
    <property type="evidence" value="ECO:0007669"/>
    <property type="project" value="UniProtKB-UniRule"/>
</dbReference>
<dbReference type="GO" id="GO:0003755">
    <property type="term" value="F:peptidyl-prolyl cis-trans isomerase activity"/>
    <property type="evidence" value="ECO:0007669"/>
    <property type="project" value="UniProtKB-UniRule"/>
</dbReference>
<dbReference type="InterPro" id="IPR000297">
    <property type="entry name" value="PPIase_PpiC"/>
</dbReference>
<evidence type="ECO:0000256" key="6">
    <source>
        <dbReference type="ARBA" id="ARBA00023110"/>
    </source>
</evidence>
<dbReference type="Gene3D" id="3.10.50.40">
    <property type="match status" value="1"/>
</dbReference>
<dbReference type="PANTHER" id="PTHR47245:SF1">
    <property type="entry name" value="FOLDASE PROTEIN PRSA"/>
    <property type="match status" value="1"/>
</dbReference>
<keyword evidence="6 11" id="KW-0697">Rotamase</keyword>
<proteinExistence type="inferred from homology"/>
<evidence type="ECO:0000256" key="11">
    <source>
        <dbReference type="HAMAP-Rule" id="MF_01145"/>
    </source>
</evidence>
<dbReference type="HAMAP" id="MF_01145">
    <property type="entry name" value="Foldase_PrsA"/>
    <property type="match status" value="1"/>
</dbReference>
<keyword evidence="10 11" id="KW-0449">Lipoprotein</keyword>
<evidence type="ECO:0000256" key="1">
    <source>
        <dbReference type="ARBA" id="ARBA00000971"/>
    </source>
</evidence>
<dbReference type="PANTHER" id="PTHR47245">
    <property type="entry name" value="PEPTIDYLPROLYL ISOMERASE"/>
    <property type="match status" value="1"/>
</dbReference>
<keyword evidence="4 11" id="KW-1003">Cell membrane</keyword>
<comment type="subcellular location">
    <subcellularLocation>
        <location evidence="2 11">Cell membrane</location>
        <topology evidence="2 11">Lipid-anchor</topology>
    </subcellularLocation>
</comment>
<evidence type="ECO:0000256" key="2">
    <source>
        <dbReference type="ARBA" id="ARBA00004193"/>
    </source>
</evidence>
<keyword evidence="8 11" id="KW-0564">Palmitate</keyword>
<evidence type="ECO:0000313" key="14">
    <source>
        <dbReference type="EMBL" id="XDK33834.1"/>
    </source>
</evidence>
<dbReference type="InterPro" id="IPR027304">
    <property type="entry name" value="Trigger_fact/SurA_dom_sf"/>
</dbReference>
<keyword evidence="9 11" id="KW-0413">Isomerase</keyword>
<sequence>MKKLIIATVFSAGLLTLGACSSNDDEVVVSSNAGDITKDDFYNELKDRYGESVLREMVTLEILEDKYEVSDSDVDERVEEIKEQLGDQFEMVLQQQGISNEDELRKFMKASLLQEAAMTEGIEVTEDEIKEQYDKENTEIDAQHILVEEEATALEIQEELNGGADFAELAKEHSTDEANKNEGGELGYFGIGDMVAEFFDAAFALEAGDISEPVQTSYGFHIIKVNDKREKEDVEAFEDREEAIKRELINNKVNPEEAQEKIAKLLDDAKIDIKIEEFEQLFNTEG</sequence>
<dbReference type="EC" id="5.2.1.8" evidence="11"/>
<feature type="chain" id="PRO_5044218491" description="Foldase protein PrsA" evidence="12">
    <location>
        <begin position="22"/>
        <end position="286"/>
    </location>
</feature>
<dbReference type="RefSeq" id="WP_368654512.1">
    <property type="nucleotide sequence ID" value="NZ_CP162599.1"/>
</dbReference>
<evidence type="ECO:0000256" key="3">
    <source>
        <dbReference type="ARBA" id="ARBA00006071"/>
    </source>
</evidence>
<evidence type="ECO:0000259" key="13">
    <source>
        <dbReference type="PROSITE" id="PS50198"/>
    </source>
</evidence>
<evidence type="ECO:0000256" key="8">
    <source>
        <dbReference type="ARBA" id="ARBA00023139"/>
    </source>
</evidence>
<dbReference type="PROSITE" id="PS50198">
    <property type="entry name" value="PPIC_PPIASE_2"/>
    <property type="match status" value="1"/>
</dbReference>
<dbReference type="InterPro" id="IPR050245">
    <property type="entry name" value="PrsA_foldase"/>
</dbReference>
<protein>
    <recommendedName>
        <fullName evidence="11">Foldase protein PrsA</fullName>
        <ecNumber evidence="11">5.2.1.8</ecNumber>
    </recommendedName>
</protein>
<evidence type="ECO:0000256" key="4">
    <source>
        <dbReference type="ARBA" id="ARBA00022475"/>
    </source>
</evidence>
<organism evidence="14">
    <name type="scientific">Ornithinibacillus sp. 4-3</name>
    <dbReference type="NCBI Taxonomy" id="3231488"/>
    <lineage>
        <taxon>Bacteria</taxon>
        <taxon>Bacillati</taxon>
        <taxon>Bacillota</taxon>
        <taxon>Bacilli</taxon>
        <taxon>Bacillales</taxon>
        <taxon>Bacillaceae</taxon>
        <taxon>Ornithinibacillus</taxon>
    </lineage>
</organism>
<comment type="catalytic activity">
    <reaction evidence="1 11">
        <text>[protein]-peptidylproline (omega=180) = [protein]-peptidylproline (omega=0)</text>
        <dbReference type="Rhea" id="RHEA:16237"/>
        <dbReference type="Rhea" id="RHEA-COMP:10747"/>
        <dbReference type="Rhea" id="RHEA-COMP:10748"/>
        <dbReference type="ChEBI" id="CHEBI:83833"/>
        <dbReference type="ChEBI" id="CHEBI:83834"/>
        <dbReference type="EC" id="5.2.1.8"/>
    </reaction>
</comment>
<name>A0AB39HNQ4_9BACI</name>
<feature type="domain" description="PpiC" evidence="13">
    <location>
        <begin position="137"/>
        <end position="227"/>
    </location>
</feature>
<dbReference type="InterPro" id="IPR023059">
    <property type="entry name" value="Foldase_PrsA"/>
</dbReference>
<feature type="signal peptide" evidence="12">
    <location>
        <begin position="1"/>
        <end position="21"/>
    </location>
</feature>
<dbReference type="AlphaFoldDB" id="A0AB39HNQ4"/>
<dbReference type="InterPro" id="IPR046357">
    <property type="entry name" value="PPIase_dom_sf"/>
</dbReference>
<comment type="function">
    <text evidence="11">Plays a major role in protein secretion by helping the post-translocational extracellular folding of several secreted proteins.</text>
</comment>
<keyword evidence="7 11" id="KW-0472">Membrane</keyword>
<evidence type="ECO:0000256" key="10">
    <source>
        <dbReference type="ARBA" id="ARBA00023288"/>
    </source>
</evidence>
<dbReference type="EMBL" id="CP162599">
    <property type="protein sequence ID" value="XDK33834.1"/>
    <property type="molecule type" value="Genomic_DNA"/>
</dbReference>
<dbReference type="GO" id="GO:0005886">
    <property type="term" value="C:plasma membrane"/>
    <property type="evidence" value="ECO:0007669"/>
    <property type="project" value="UniProtKB-SubCell"/>
</dbReference>
<evidence type="ECO:0000256" key="7">
    <source>
        <dbReference type="ARBA" id="ARBA00023136"/>
    </source>
</evidence>
<evidence type="ECO:0000256" key="9">
    <source>
        <dbReference type="ARBA" id="ARBA00023235"/>
    </source>
</evidence>
<dbReference type="PROSITE" id="PS51257">
    <property type="entry name" value="PROKAR_LIPOPROTEIN"/>
    <property type="match status" value="1"/>
</dbReference>
<dbReference type="SUPFAM" id="SSF109998">
    <property type="entry name" value="Triger factor/SurA peptide-binding domain-like"/>
    <property type="match status" value="1"/>
</dbReference>
<evidence type="ECO:0000256" key="12">
    <source>
        <dbReference type="SAM" id="SignalP"/>
    </source>
</evidence>
<comment type="similarity">
    <text evidence="3 11">Belongs to the PrsA family.</text>
</comment>
<dbReference type="Pfam" id="PF00639">
    <property type="entry name" value="Rotamase"/>
    <property type="match status" value="1"/>
</dbReference>
<evidence type="ECO:0000256" key="5">
    <source>
        <dbReference type="ARBA" id="ARBA00022729"/>
    </source>
</evidence>
<reference evidence="14" key="1">
    <citation type="submission" date="2024-07" db="EMBL/GenBank/DDBJ databases">
        <title>Halotolerant mesophilic bacterium Ornithinibacillus sp. 4-3, sp. nov., isolated from soil.</title>
        <authorList>
            <person name="Sidarenka A.V."/>
            <person name="Guliayeva D.E."/>
            <person name="Leanovich S.I."/>
            <person name="Hileuskaya K.S."/>
            <person name="Akhremchuk A.E."/>
            <person name="Sikolenko M.A."/>
            <person name="Valentovich L.N."/>
        </authorList>
    </citation>
    <scope>NUCLEOTIDE SEQUENCE</scope>
    <source>
        <strain evidence="14">4-3</strain>
    </source>
</reference>
<keyword evidence="5 11" id="KW-0732">Signal</keyword>
<gene>
    <name evidence="11" type="primary">prsA</name>
    <name evidence="14" type="ORF">AB4Y30_05635</name>
</gene>